<gene>
    <name evidence="2" type="ORF">KO508_07070</name>
</gene>
<organism evidence="2 3">
    <name type="scientific">Marinobacter salexigens</name>
    <dbReference type="NCBI Taxonomy" id="1925763"/>
    <lineage>
        <taxon>Bacteria</taxon>
        <taxon>Pseudomonadati</taxon>
        <taxon>Pseudomonadota</taxon>
        <taxon>Gammaproteobacteria</taxon>
        <taxon>Pseudomonadales</taxon>
        <taxon>Marinobacteraceae</taxon>
        <taxon>Marinobacter</taxon>
    </lineage>
</organism>
<keyword evidence="1" id="KW-0812">Transmembrane</keyword>
<comment type="caution">
    <text evidence="2">The sequence shown here is derived from an EMBL/GenBank/DDBJ whole genome shotgun (WGS) entry which is preliminary data.</text>
</comment>
<keyword evidence="3" id="KW-1185">Reference proteome</keyword>
<feature type="transmembrane region" description="Helical" evidence="1">
    <location>
        <begin position="175"/>
        <end position="197"/>
    </location>
</feature>
<keyword evidence="1" id="KW-0472">Membrane</keyword>
<protein>
    <submittedName>
        <fullName evidence="2">Uncharacterized protein</fullName>
    </submittedName>
</protein>
<evidence type="ECO:0000256" key="1">
    <source>
        <dbReference type="SAM" id="Phobius"/>
    </source>
</evidence>
<evidence type="ECO:0000313" key="3">
    <source>
        <dbReference type="Proteomes" id="UP000753376"/>
    </source>
</evidence>
<reference evidence="2 3" key="1">
    <citation type="submission" date="2021-05" db="EMBL/GenBank/DDBJ databases">
        <title>Draft genomes of bacteria isolated from model marine particles.</title>
        <authorList>
            <person name="Datta M.S."/>
            <person name="Schwartzman J.A."/>
            <person name="Enke T.N."/>
            <person name="Saavedra J."/>
            <person name="Cermak N."/>
            <person name="Cordero O.X."/>
        </authorList>
    </citation>
    <scope>NUCLEOTIDE SEQUENCE [LARGE SCALE GENOMIC DNA]</scope>
    <source>
        <strain evidence="2 3">D2M19</strain>
    </source>
</reference>
<keyword evidence="1" id="KW-1133">Transmembrane helix</keyword>
<name>A0ABS6A925_9GAMM</name>
<dbReference type="RefSeq" id="WP_216007658.1">
    <property type="nucleotide sequence ID" value="NZ_JAHKPV010000007.1"/>
</dbReference>
<sequence length="219" mass="24142">MNSVAADRYVTSDFQNSPLLALADLMGLRNYKAQISASPDLYAPILNGIAVFRHLPASARAEVNRSIRDEVPRGHITQRLQTLVVDQSVQPYWYMWSLSDEELLEFFQFSKTTAAITAQMNPVSVPNFTVGALAGAIYYTSKNGLRAQASQILEPFKESGLVKEIARRLGFQNRIVSGIGMMSIPAIIVISGLNIMANKESEMAKRELAARGLLAYSDL</sequence>
<evidence type="ECO:0000313" key="2">
    <source>
        <dbReference type="EMBL" id="MBU2873773.1"/>
    </source>
</evidence>
<dbReference type="Proteomes" id="UP000753376">
    <property type="component" value="Unassembled WGS sequence"/>
</dbReference>
<proteinExistence type="predicted"/>
<accession>A0ABS6A925</accession>
<dbReference type="EMBL" id="JAHKPV010000007">
    <property type="protein sequence ID" value="MBU2873773.1"/>
    <property type="molecule type" value="Genomic_DNA"/>
</dbReference>